<feature type="compositionally biased region" description="Polar residues" evidence="11">
    <location>
        <begin position="367"/>
        <end position="405"/>
    </location>
</feature>
<dbReference type="GO" id="GO:0003924">
    <property type="term" value="F:GTPase activity"/>
    <property type="evidence" value="ECO:0007669"/>
    <property type="project" value="InterPro"/>
</dbReference>
<evidence type="ECO:0000256" key="9">
    <source>
        <dbReference type="ARBA" id="ARBA00023289"/>
    </source>
</evidence>
<dbReference type="PANTHER" id="PTHR24072">
    <property type="entry name" value="RHO FAMILY GTPASE"/>
    <property type="match status" value="1"/>
</dbReference>
<dbReference type="InterPro" id="IPR001806">
    <property type="entry name" value="Small_GTPase"/>
</dbReference>
<evidence type="ECO:0000256" key="4">
    <source>
        <dbReference type="ARBA" id="ARBA00022481"/>
    </source>
</evidence>
<accession>A0AAF0E8M3</accession>
<dbReference type="GO" id="GO:0005525">
    <property type="term" value="F:GTP binding"/>
    <property type="evidence" value="ECO:0007669"/>
    <property type="project" value="UniProtKB-KW"/>
</dbReference>
<feature type="region of interest" description="Disordered" evidence="11">
    <location>
        <begin position="1"/>
        <end position="60"/>
    </location>
</feature>
<dbReference type="SMART" id="SM00175">
    <property type="entry name" value="RAB"/>
    <property type="match status" value="1"/>
</dbReference>
<feature type="compositionally biased region" description="Low complexity" evidence="11">
    <location>
        <begin position="339"/>
        <end position="360"/>
    </location>
</feature>
<keyword evidence="8" id="KW-0449">Lipoprotein</keyword>
<comment type="subcellular location">
    <subcellularLocation>
        <location evidence="1">Cell membrane</location>
        <topology evidence="1">Lipid-anchor</topology>
        <orientation evidence="1">Cytoplasmic side</orientation>
    </subcellularLocation>
</comment>
<dbReference type="FunFam" id="3.40.50.300:FF:000236">
    <property type="entry name" value="Cell division control protein 42"/>
    <property type="match status" value="1"/>
</dbReference>
<feature type="region of interest" description="Disordered" evidence="11">
    <location>
        <begin position="275"/>
        <end position="408"/>
    </location>
</feature>
<dbReference type="GO" id="GO:0051286">
    <property type="term" value="C:cell tip"/>
    <property type="evidence" value="ECO:0007669"/>
    <property type="project" value="UniProtKB-ARBA"/>
</dbReference>
<feature type="region of interest" description="Disordered" evidence="11">
    <location>
        <begin position="850"/>
        <end position="887"/>
    </location>
</feature>
<keyword evidence="7" id="KW-0472">Membrane</keyword>
<feature type="region of interest" description="Disordered" evidence="11">
    <location>
        <begin position="903"/>
        <end position="926"/>
    </location>
</feature>
<dbReference type="NCBIfam" id="TIGR00231">
    <property type="entry name" value="small_GTP"/>
    <property type="match status" value="1"/>
</dbReference>
<keyword evidence="10" id="KW-0131">Cell cycle</keyword>
<evidence type="ECO:0000256" key="7">
    <source>
        <dbReference type="ARBA" id="ARBA00023136"/>
    </source>
</evidence>
<evidence type="ECO:0000256" key="6">
    <source>
        <dbReference type="ARBA" id="ARBA00023134"/>
    </source>
</evidence>
<dbReference type="GO" id="GO:0005938">
    <property type="term" value="C:cell cortex"/>
    <property type="evidence" value="ECO:0007669"/>
    <property type="project" value="UniProtKB-ARBA"/>
</dbReference>
<evidence type="ECO:0000256" key="8">
    <source>
        <dbReference type="ARBA" id="ARBA00023288"/>
    </source>
</evidence>
<dbReference type="InterPro" id="IPR005225">
    <property type="entry name" value="Small_GTP-bd"/>
</dbReference>
<organism evidence="12 13">
    <name type="scientific">Malassezia caprae</name>
    <dbReference type="NCBI Taxonomy" id="1381934"/>
    <lineage>
        <taxon>Eukaryota</taxon>
        <taxon>Fungi</taxon>
        <taxon>Dikarya</taxon>
        <taxon>Basidiomycota</taxon>
        <taxon>Ustilaginomycotina</taxon>
        <taxon>Malasseziomycetes</taxon>
        <taxon>Malasseziales</taxon>
        <taxon>Malasseziaceae</taxon>
        <taxon>Malassezia</taxon>
    </lineage>
</organism>
<dbReference type="AlphaFoldDB" id="A0AAF0E8M3"/>
<gene>
    <name evidence="12" type="primary">cdc42</name>
    <name evidence="12" type="ORF">MCAP1_003439</name>
</gene>
<feature type="compositionally biased region" description="Basic and acidic residues" evidence="11">
    <location>
        <begin position="275"/>
        <end position="290"/>
    </location>
</feature>
<dbReference type="Gene3D" id="3.40.50.300">
    <property type="entry name" value="P-loop containing nucleotide triphosphate hydrolases"/>
    <property type="match status" value="1"/>
</dbReference>
<evidence type="ECO:0000313" key="13">
    <source>
        <dbReference type="Proteomes" id="UP001220961"/>
    </source>
</evidence>
<dbReference type="SMART" id="SM00174">
    <property type="entry name" value="RHO"/>
    <property type="match status" value="1"/>
</dbReference>
<dbReference type="GO" id="GO:0007264">
    <property type="term" value="P:small GTPase-mediated signal transduction"/>
    <property type="evidence" value="ECO:0007669"/>
    <property type="project" value="InterPro"/>
</dbReference>
<comment type="similarity">
    <text evidence="2">Belongs to the small GTPase superfamily. Rho family. CDC42 subfamily.</text>
</comment>
<keyword evidence="3" id="KW-1003">Cell membrane</keyword>
<evidence type="ECO:0000256" key="1">
    <source>
        <dbReference type="ARBA" id="ARBA00004342"/>
    </source>
</evidence>
<keyword evidence="4" id="KW-0488">Methylation</keyword>
<dbReference type="Pfam" id="PF00071">
    <property type="entry name" value="Ras"/>
    <property type="match status" value="1"/>
</dbReference>
<evidence type="ECO:0000256" key="3">
    <source>
        <dbReference type="ARBA" id="ARBA00022475"/>
    </source>
</evidence>
<dbReference type="InterPro" id="IPR037874">
    <property type="entry name" value="Cdc42"/>
</dbReference>
<dbReference type="GO" id="GO:0030010">
    <property type="term" value="P:establishment of cell polarity"/>
    <property type="evidence" value="ECO:0007669"/>
    <property type="project" value="UniProtKB-ARBA"/>
</dbReference>
<keyword evidence="5" id="KW-0547">Nucleotide-binding</keyword>
<evidence type="ECO:0000256" key="10">
    <source>
        <dbReference type="ARBA" id="ARBA00023306"/>
    </source>
</evidence>
<evidence type="ECO:0000256" key="2">
    <source>
        <dbReference type="ARBA" id="ARBA00008112"/>
    </source>
</evidence>
<reference evidence="12" key="1">
    <citation type="submission" date="2023-03" db="EMBL/GenBank/DDBJ databases">
        <title>Mating type loci evolution in Malassezia.</title>
        <authorList>
            <person name="Coelho M.A."/>
        </authorList>
    </citation>
    <scope>NUCLEOTIDE SEQUENCE</scope>
    <source>
        <strain evidence="12">CBS 10434</strain>
    </source>
</reference>
<feature type="compositionally biased region" description="Basic and acidic residues" evidence="11">
    <location>
        <begin position="875"/>
        <end position="887"/>
    </location>
</feature>
<protein>
    <submittedName>
        <fullName evidence="12">GTPase Cdc42</fullName>
    </submittedName>
</protein>
<keyword evidence="9" id="KW-0636">Prenylation</keyword>
<sequence length="951" mass="104709">MGQQAGREADASAAQRFRHAIERSQELANARITRDSPLLQSQAEPPRRSEEVTDRISSKTRVDGGYVVRQGIYSTRTDFDDQTVRRLITERKLSPFYPGAEDEDDLPATSVRTAMDAQAAIEHAATAIGTGGAQAQGRASYAADDPRVVLVDHIHPNWKRKLDWALQKTAHTENRRVIMRQNGDSLVPIGVSSSQTGDALASFVEQNSHLGHNGPGGSIVLHGYVFEQEMQRQLQQHVSPLQRARRSMDRPRALNLSPEDLDEILLRETLRRSRIEHEESRRHSISEARPESQLGKSRRISLLPRRLANGAALKLKGNRSDAEDSPQPSTPGSQADARSATASSAGTPATGGLSTPSTSADRASHAESASPQKLQPQAPPNWSSTSTPTKGSAPSLATSQETDVSAATRAPSAPIAGGLDASYHSDPSQASAALGLKAWGHMDARSSGEIPSTPRSRMSTPVLDWAPMDGSRSSLSTIKCVVVGDGAVGKTCLLISYTTNKFPSEYVPTVFDNYAVTVMIGEDPYTLGLFDTAGQEDYDRLRPLSYPQTDVFLVCFSVTSPASYENVREKWFPEVHHHCPGVPSLIVGTQVDLRDDPTVVEKLARQKLRPISAEMGERLARELGAVKYVECSALTQKGLKNVFDEQERLVAYLDDELLRIMRGFQKRALNTLPAYLDQWGPCVQVTAATPLQGCVAAIRDAYLLRITSELTEGITGYSAAGTAEFTQDVQLMYVLYWMDVLDQLWAARLEQHTTQLATVQERARAQFPTPDLADRVTAALQTITDVTREAWQVEPLDADVPRYSMTDRVRLRNEMLNAREQLFTWMRTEKGVAPPPTTVDAWPNTQAALQTSAEAEEREAQRQAEEETEAEAWEAEQRGHSSCDEDRAQVGADDHYAKLFDQTLDPDASDEEPPAKRTKGSRGADEGMPFWDHHFASLFARSLHHLHTDTL</sequence>
<keyword evidence="13" id="KW-1185">Reference proteome</keyword>
<dbReference type="EMBL" id="CP119915">
    <property type="protein sequence ID" value="WFD21178.1"/>
    <property type="molecule type" value="Genomic_DNA"/>
</dbReference>
<dbReference type="SMART" id="SM00173">
    <property type="entry name" value="RAS"/>
    <property type="match status" value="1"/>
</dbReference>
<dbReference type="CDD" id="cd01874">
    <property type="entry name" value="Cdc42"/>
    <property type="match status" value="1"/>
</dbReference>
<keyword evidence="6" id="KW-0342">GTP-binding</keyword>
<dbReference type="SUPFAM" id="SSF52540">
    <property type="entry name" value="P-loop containing nucleoside triphosphate hydrolases"/>
    <property type="match status" value="1"/>
</dbReference>
<dbReference type="InterPro" id="IPR027417">
    <property type="entry name" value="P-loop_NTPase"/>
</dbReference>
<feature type="compositionally biased region" description="Basic and acidic residues" evidence="11">
    <location>
        <begin position="45"/>
        <end position="60"/>
    </location>
</feature>
<name>A0AAF0E8M3_9BASI</name>
<dbReference type="GO" id="GO:0005886">
    <property type="term" value="C:plasma membrane"/>
    <property type="evidence" value="ECO:0007669"/>
    <property type="project" value="UniProtKB-SubCell"/>
</dbReference>
<dbReference type="Proteomes" id="UP001220961">
    <property type="component" value="Chromosome 8"/>
</dbReference>
<proteinExistence type="inferred from homology"/>
<dbReference type="SMART" id="SM00176">
    <property type="entry name" value="RAN"/>
    <property type="match status" value="1"/>
</dbReference>
<dbReference type="InterPro" id="IPR003578">
    <property type="entry name" value="Small_GTPase_Rho"/>
</dbReference>
<evidence type="ECO:0000256" key="11">
    <source>
        <dbReference type="SAM" id="MobiDB-lite"/>
    </source>
</evidence>
<evidence type="ECO:0000256" key="5">
    <source>
        <dbReference type="ARBA" id="ARBA00022741"/>
    </source>
</evidence>
<evidence type="ECO:0000313" key="12">
    <source>
        <dbReference type="EMBL" id="WFD21178.1"/>
    </source>
</evidence>
<dbReference type="PRINTS" id="PR00449">
    <property type="entry name" value="RASTRNSFRMNG"/>
</dbReference>